<feature type="compositionally biased region" description="Basic and acidic residues" evidence="6">
    <location>
        <begin position="249"/>
        <end position="291"/>
    </location>
</feature>
<dbReference type="InParanoid" id="A2E3F5"/>
<dbReference type="GO" id="GO:0005096">
    <property type="term" value="F:GTPase activator activity"/>
    <property type="evidence" value="ECO:0000318"/>
    <property type="project" value="GO_Central"/>
</dbReference>
<keyword evidence="4" id="KW-0862">Zinc</keyword>
<dbReference type="Pfam" id="PF01412">
    <property type="entry name" value="ArfGap"/>
    <property type="match status" value="1"/>
</dbReference>
<keyword evidence="9" id="KW-1185">Reference proteome</keyword>
<dbReference type="CDD" id="cd08204">
    <property type="entry name" value="ArfGap"/>
    <property type="match status" value="1"/>
</dbReference>
<evidence type="ECO:0000256" key="4">
    <source>
        <dbReference type="ARBA" id="ARBA00022833"/>
    </source>
</evidence>
<evidence type="ECO:0000256" key="6">
    <source>
        <dbReference type="SAM" id="MobiDB-lite"/>
    </source>
</evidence>
<dbReference type="SMART" id="SM00105">
    <property type="entry name" value="ArfGap"/>
    <property type="match status" value="1"/>
</dbReference>
<dbReference type="PROSITE" id="PS50115">
    <property type="entry name" value="ARFGAP"/>
    <property type="match status" value="1"/>
</dbReference>
<dbReference type="VEuPathDB" id="TrichDB:TVAGG3_0969630"/>
<dbReference type="SUPFAM" id="SSF57863">
    <property type="entry name" value="ArfGap/RecO-like zinc finger"/>
    <property type="match status" value="1"/>
</dbReference>
<dbReference type="InterPro" id="IPR001164">
    <property type="entry name" value="ArfGAP_dom"/>
</dbReference>
<keyword evidence="1" id="KW-0343">GTPase activation</keyword>
<organism evidence="8 9">
    <name type="scientific">Trichomonas vaginalis (strain ATCC PRA-98 / G3)</name>
    <dbReference type="NCBI Taxonomy" id="412133"/>
    <lineage>
        <taxon>Eukaryota</taxon>
        <taxon>Metamonada</taxon>
        <taxon>Parabasalia</taxon>
        <taxon>Trichomonadida</taxon>
        <taxon>Trichomonadidae</taxon>
        <taxon>Trichomonas</taxon>
    </lineage>
</organism>
<feature type="domain" description="Arf-GAP" evidence="7">
    <location>
        <begin position="3"/>
        <end position="130"/>
    </location>
</feature>
<feature type="region of interest" description="Disordered" evidence="6">
    <location>
        <begin position="132"/>
        <end position="173"/>
    </location>
</feature>
<dbReference type="EMBL" id="DS113295">
    <property type="protein sequence ID" value="EAY12846.1"/>
    <property type="molecule type" value="Genomic_DNA"/>
</dbReference>
<dbReference type="GO" id="GO:0005737">
    <property type="term" value="C:cytoplasm"/>
    <property type="evidence" value="ECO:0000318"/>
    <property type="project" value="GO_Central"/>
</dbReference>
<evidence type="ECO:0000256" key="1">
    <source>
        <dbReference type="ARBA" id="ARBA00022468"/>
    </source>
</evidence>
<feature type="region of interest" description="Disordered" evidence="6">
    <location>
        <begin position="196"/>
        <end position="829"/>
    </location>
</feature>
<feature type="compositionally biased region" description="Acidic residues" evidence="6">
    <location>
        <begin position="319"/>
        <end position="335"/>
    </location>
</feature>
<feature type="compositionally biased region" description="Low complexity" evidence="6">
    <location>
        <begin position="784"/>
        <end position="793"/>
    </location>
</feature>
<dbReference type="InterPro" id="IPR038508">
    <property type="entry name" value="ArfGAP_dom_sf"/>
</dbReference>
<feature type="compositionally biased region" description="Polar residues" evidence="6">
    <location>
        <begin position="715"/>
        <end position="727"/>
    </location>
</feature>
<dbReference type="Proteomes" id="UP000001542">
    <property type="component" value="Unassembled WGS sequence"/>
</dbReference>
<evidence type="ECO:0000313" key="9">
    <source>
        <dbReference type="Proteomes" id="UP000001542"/>
    </source>
</evidence>
<dbReference type="PANTHER" id="PTHR45705">
    <property type="entry name" value="FI20236P1"/>
    <property type="match status" value="1"/>
</dbReference>
<feature type="compositionally biased region" description="Low complexity" evidence="6">
    <location>
        <begin position="198"/>
        <end position="215"/>
    </location>
</feature>
<dbReference type="OMA" id="HYDDELK"/>
<name>A2E3F5_TRIV3</name>
<sequence>MTTKPEYKVRAQAAMHLPENAQCADCLAKDPRWASSKLGVFICINCSGIHRGLGTHISFVRSVELDQWKENEVTMMEKVGNAKANAYWEKNLPKDYVRPNTEDRAGMEKFITMKYVMRKWADTEVAAPNELILDPNAKPFKRNTPPPAPAPEPMPQRPPNPQMNPYYQESPRRPQEHRMIDVDPNQNASEAFVCMPFPDQNSKSKPPPQQFQQPQDRQHEKKKNDPDQPSKAEKLFSDVKKGFMGFVQKIKESVDKDDKYDNAEPRESTQKEKKHVSDFFKSHDKENKGEQPQKQQKPQQNKPIKGNQPPQKKPATDLFEMDGIEFVDNEPEQEPPIEPRTKPAPPPESYRKEQKTSGDLFDNPDIEVQESSDNNLLENDSTDNNPSNGSNKQNSFDPFAAPVKPLQNDSNDPFGAPLPQGNDAFGTPSTQPKSILKKEKPKQENDIFGLLGDSETSQEPPQKQETKNDDVFALLGDTKPSQPQTFDPFANIPSQTPSEPTKPAERKASFDPFANPGKQNPSTDNLFDQKSTNKKSDFTPIKSQNNDVFDLLGDSSQQKKGDFTPIKSQQRPKEFIPSPANSVDIFAAPPANQSADPFANPGPSSYLFAKSSPSADLFGQPAKTKTQNNFADDLFGQPSNPPNNPFANAAKPSNASNDPFANPPKSSVPQSFNDPFANPQNAAKSTDIFGNKAAPTNQMNDPFASPQKAAPSTDIFGNSQKQTNPVNVMNDPFANPPKNIKPTPIANDPFGIPQKPQQNQPKTMANGPFAHTRPQNNTRDLFGPPQQQIPRQQGYSMAKDVFSAKPQQQNQQQQPKKEEKPRDPFAGLA</sequence>
<evidence type="ECO:0000256" key="3">
    <source>
        <dbReference type="ARBA" id="ARBA00022771"/>
    </source>
</evidence>
<dbReference type="SMR" id="A2E3F5"/>
<feature type="compositionally biased region" description="Polar residues" evidence="6">
    <location>
        <begin position="517"/>
        <end position="530"/>
    </location>
</feature>
<feature type="compositionally biased region" description="Pro residues" evidence="6">
    <location>
        <begin position="144"/>
        <end position="162"/>
    </location>
</feature>
<dbReference type="RefSeq" id="XP_001325069.1">
    <property type="nucleotide sequence ID" value="XM_001325034.1"/>
</dbReference>
<proteinExistence type="predicted"/>
<dbReference type="AlphaFoldDB" id="A2E3F5"/>
<feature type="compositionally biased region" description="Low complexity" evidence="6">
    <location>
        <begin position="292"/>
        <end position="310"/>
    </location>
</feature>
<reference evidence="8" key="2">
    <citation type="journal article" date="2007" name="Science">
        <title>Draft genome sequence of the sexually transmitted pathogen Trichomonas vaginalis.</title>
        <authorList>
            <person name="Carlton J.M."/>
            <person name="Hirt R.P."/>
            <person name="Silva J.C."/>
            <person name="Delcher A.L."/>
            <person name="Schatz M."/>
            <person name="Zhao Q."/>
            <person name="Wortman J.R."/>
            <person name="Bidwell S.L."/>
            <person name="Alsmark U.C.M."/>
            <person name="Besteiro S."/>
            <person name="Sicheritz-Ponten T."/>
            <person name="Noel C.J."/>
            <person name="Dacks J.B."/>
            <person name="Foster P.G."/>
            <person name="Simillion C."/>
            <person name="Van de Peer Y."/>
            <person name="Miranda-Saavedra D."/>
            <person name="Barton G.J."/>
            <person name="Westrop G.D."/>
            <person name="Mueller S."/>
            <person name="Dessi D."/>
            <person name="Fiori P.L."/>
            <person name="Ren Q."/>
            <person name="Paulsen I."/>
            <person name="Zhang H."/>
            <person name="Bastida-Corcuera F.D."/>
            <person name="Simoes-Barbosa A."/>
            <person name="Brown M.T."/>
            <person name="Hayes R.D."/>
            <person name="Mukherjee M."/>
            <person name="Okumura C.Y."/>
            <person name="Schneider R."/>
            <person name="Smith A.J."/>
            <person name="Vanacova S."/>
            <person name="Villalvazo M."/>
            <person name="Haas B.J."/>
            <person name="Pertea M."/>
            <person name="Feldblyum T.V."/>
            <person name="Utterback T.R."/>
            <person name="Shu C.L."/>
            <person name="Osoegawa K."/>
            <person name="de Jong P.J."/>
            <person name="Hrdy I."/>
            <person name="Horvathova L."/>
            <person name="Zubacova Z."/>
            <person name="Dolezal P."/>
            <person name="Malik S.B."/>
            <person name="Logsdon J.M. Jr."/>
            <person name="Henze K."/>
            <person name="Gupta A."/>
            <person name="Wang C.C."/>
            <person name="Dunne R.L."/>
            <person name="Upcroft J.A."/>
            <person name="Upcroft P."/>
            <person name="White O."/>
            <person name="Salzberg S.L."/>
            <person name="Tang P."/>
            <person name="Chiu C.-H."/>
            <person name="Lee Y.-S."/>
            <person name="Embley T.M."/>
            <person name="Coombs G.H."/>
            <person name="Mottram J.C."/>
            <person name="Tachezy J."/>
            <person name="Fraser-Liggett C.M."/>
            <person name="Johnson P.J."/>
        </authorList>
    </citation>
    <scope>NUCLEOTIDE SEQUENCE [LARGE SCALE GENOMIC DNA]</scope>
    <source>
        <strain evidence="8">G3</strain>
    </source>
</reference>
<feature type="compositionally biased region" description="Low complexity" evidence="6">
    <location>
        <begin position="645"/>
        <end position="659"/>
    </location>
</feature>
<dbReference type="Gene3D" id="1.10.220.150">
    <property type="entry name" value="Arf GTPase activating protein"/>
    <property type="match status" value="1"/>
</dbReference>
<evidence type="ECO:0000256" key="5">
    <source>
        <dbReference type="PROSITE-ProRule" id="PRU00288"/>
    </source>
</evidence>
<dbReference type="KEGG" id="tva:4770828"/>
<dbReference type="InterPro" id="IPR037278">
    <property type="entry name" value="ARFGAP/RecO"/>
</dbReference>
<protein>
    <submittedName>
        <fullName evidence="8">ARF GAP-like zinc finger-containing protein</fullName>
    </submittedName>
</protein>
<dbReference type="PRINTS" id="PR00405">
    <property type="entry name" value="REVINTRACTNG"/>
</dbReference>
<reference evidence="8" key="1">
    <citation type="submission" date="2006-10" db="EMBL/GenBank/DDBJ databases">
        <authorList>
            <person name="Amadeo P."/>
            <person name="Zhao Q."/>
            <person name="Wortman J."/>
            <person name="Fraser-Liggett C."/>
            <person name="Carlton J."/>
        </authorList>
    </citation>
    <scope>NUCLEOTIDE SEQUENCE</scope>
    <source>
        <strain evidence="8">G3</strain>
    </source>
</reference>
<feature type="compositionally biased region" description="Polar residues" evidence="6">
    <location>
        <begin position="664"/>
        <end position="684"/>
    </location>
</feature>
<feature type="compositionally biased region" description="Pro residues" evidence="6">
    <location>
        <begin position="336"/>
        <end position="348"/>
    </location>
</feature>
<keyword evidence="2" id="KW-0479">Metal-binding</keyword>
<feature type="compositionally biased region" description="Basic and acidic residues" evidence="6">
    <location>
        <begin position="216"/>
        <end position="241"/>
    </location>
</feature>
<evidence type="ECO:0000313" key="8">
    <source>
        <dbReference type="EMBL" id="EAY12846.1"/>
    </source>
</evidence>
<dbReference type="STRING" id="5722.A2E3F5"/>
<gene>
    <name evidence="8" type="ORF">TVAG_222000</name>
</gene>
<evidence type="ECO:0000259" key="7">
    <source>
        <dbReference type="PROSITE" id="PS50115"/>
    </source>
</evidence>
<dbReference type="eggNOG" id="KOG0703">
    <property type="taxonomic scope" value="Eukaryota"/>
</dbReference>
<dbReference type="PANTHER" id="PTHR45705:SF1">
    <property type="entry name" value="FI20236P1"/>
    <property type="match status" value="1"/>
</dbReference>
<dbReference type="FunFam" id="1.10.220.150:FF:000009">
    <property type="entry name" value="stromal membrane-associated protein 1 isoform X1"/>
    <property type="match status" value="1"/>
</dbReference>
<dbReference type="OrthoDB" id="10266696at2759"/>
<feature type="compositionally biased region" description="Basic and acidic residues" evidence="6">
    <location>
        <begin position="436"/>
        <end position="445"/>
    </location>
</feature>
<dbReference type="VEuPathDB" id="TrichDB:TVAG_222000"/>
<feature type="compositionally biased region" description="Polar residues" evidence="6">
    <location>
        <begin position="371"/>
        <end position="396"/>
    </location>
</feature>
<keyword evidence="3 5" id="KW-0863">Zinc-finger</keyword>
<dbReference type="GO" id="GO:0008270">
    <property type="term" value="F:zinc ion binding"/>
    <property type="evidence" value="ECO:0007669"/>
    <property type="project" value="UniProtKB-KW"/>
</dbReference>
<accession>A2E3F5</accession>
<evidence type="ECO:0000256" key="2">
    <source>
        <dbReference type="ARBA" id="ARBA00022723"/>
    </source>
</evidence>
<feature type="compositionally biased region" description="Low complexity" evidence="6">
    <location>
        <begin position="805"/>
        <end position="814"/>
    </location>
</feature>
<dbReference type="InterPro" id="IPR051718">
    <property type="entry name" value="ARF_GTPase-activating"/>
</dbReference>